<feature type="domain" description="Alpha/beta hydrolase fold-3" evidence="2">
    <location>
        <begin position="29"/>
        <end position="218"/>
    </location>
</feature>
<dbReference type="GeneID" id="38778259"/>
<dbReference type="Gene3D" id="3.40.50.1820">
    <property type="entry name" value="alpha/beta hydrolase"/>
    <property type="match status" value="1"/>
</dbReference>
<organism evidence="3 4">
    <name type="scientific">Sparassis crispa</name>
    <dbReference type="NCBI Taxonomy" id="139825"/>
    <lineage>
        <taxon>Eukaryota</taxon>
        <taxon>Fungi</taxon>
        <taxon>Dikarya</taxon>
        <taxon>Basidiomycota</taxon>
        <taxon>Agaricomycotina</taxon>
        <taxon>Agaricomycetes</taxon>
        <taxon>Polyporales</taxon>
        <taxon>Sparassidaceae</taxon>
        <taxon>Sparassis</taxon>
    </lineage>
</organism>
<evidence type="ECO:0000313" key="4">
    <source>
        <dbReference type="Proteomes" id="UP000287166"/>
    </source>
</evidence>
<dbReference type="PANTHER" id="PTHR48081">
    <property type="entry name" value="AB HYDROLASE SUPERFAMILY PROTEIN C4A8.06C"/>
    <property type="match status" value="1"/>
</dbReference>
<dbReference type="PANTHER" id="PTHR48081:SF26">
    <property type="entry name" value="ALPHA_BETA HYDROLASE FOLD-3 DOMAIN-CONTAINING PROTEIN"/>
    <property type="match status" value="1"/>
</dbReference>
<gene>
    <name evidence="3" type="ORF">SCP_0310690</name>
</gene>
<keyword evidence="4" id="KW-1185">Reference proteome</keyword>
<sequence>MQQCPFAKRAFTIEYRISDPGPDSNAIPNSFPAGLMDVVAGYVYLVDVVGFEPENIIVVGDSAGGNLALAFARYLVDHIAELSATVKTLGPLPPSYPLVLLSPWCDLGTSHESPASSLVTNTYDFLPDVRRGLLFEVRKVYAGLLGMEGASVNPYLSPASTHSAMDGPSFKGFPPTFISAGGMERFVDQCRTLAKKMAADLGEDRVVYVEEPDACHDVLVLPFEQRNDTMKALALWLA</sequence>
<evidence type="ECO:0000256" key="1">
    <source>
        <dbReference type="ARBA" id="ARBA00022801"/>
    </source>
</evidence>
<dbReference type="InterPro" id="IPR050300">
    <property type="entry name" value="GDXG_lipolytic_enzyme"/>
</dbReference>
<dbReference type="RefSeq" id="XP_027612255.1">
    <property type="nucleotide sequence ID" value="XM_027756454.1"/>
</dbReference>
<name>A0A401GGQ1_9APHY</name>
<dbReference type="STRING" id="139825.A0A401GGQ1"/>
<evidence type="ECO:0000259" key="2">
    <source>
        <dbReference type="Pfam" id="PF07859"/>
    </source>
</evidence>
<accession>A0A401GGQ1</accession>
<dbReference type="AlphaFoldDB" id="A0A401GGQ1"/>
<reference evidence="3 4" key="1">
    <citation type="journal article" date="2018" name="Sci. Rep.">
        <title>Genome sequence of the cauliflower mushroom Sparassis crispa (Hanabiratake) and its association with beneficial usage.</title>
        <authorList>
            <person name="Kiyama R."/>
            <person name="Furutani Y."/>
            <person name="Kawaguchi K."/>
            <person name="Nakanishi T."/>
        </authorList>
    </citation>
    <scope>NUCLEOTIDE SEQUENCE [LARGE SCALE GENOMIC DNA]</scope>
</reference>
<dbReference type="GO" id="GO:0016787">
    <property type="term" value="F:hydrolase activity"/>
    <property type="evidence" value="ECO:0007669"/>
    <property type="project" value="UniProtKB-KW"/>
</dbReference>
<dbReference type="InterPro" id="IPR029058">
    <property type="entry name" value="AB_hydrolase_fold"/>
</dbReference>
<keyword evidence="1" id="KW-0378">Hydrolase</keyword>
<evidence type="ECO:0000313" key="3">
    <source>
        <dbReference type="EMBL" id="GBE81342.1"/>
    </source>
</evidence>
<dbReference type="SUPFAM" id="SSF53474">
    <property type="entry name" value="alpha/beta-Hydrolases"/>
    <property type="match status" value="1"/>
</dbReference>
<dbReference type="Proteomes" id="UP000287166">
    <property type="component" value="Unassembled WGS sequence"/>
</dbReference>
<dbReference type="Pfam" id="PF07859">
    <property type="entry name" value="Abhydrolase_3"/>
    <property type="match status" value="1"/>
</dbReference>
<proteinExistence type="predicted"/>
<dbReference type="OrthoDB" id="2152029at2759"/>
<dbReference type="InParanoid" id="A0A401GGQ1"/>
<dbReference type="InterPro" id="IPR013094">
    <property type="entry name" value="AB_hydrolase_3"/>
</dbReference>
<dbReference type="EMBL" id="BFAD01000003">
    <property type="protein sequence ID" value="GBE81342.1"/>
    <property type="molecule type" value="Genomic_DNA"/>
</dbReference>
<comment type="caution">
    <text evidence="3">The sequence shown here is derived from an EMBL/GenBank/DDBJ whole genome shotgun (WGS) entry which is preliminary data.</text>
</comment>
<protein>
    <recommendedName>
        <fullName evidence="2">Alpha/beta hydrolase fold-3 domain-containing protein</fullName>
    </recommendedName>
</protein>